<dbReference type="EMBL" id="WWNE01000006">
    <property type="protein sequence ID" value="NBG65810.1"/>
    <property type="molecule type" value="Genomic_DNA"/>
</dbReference>
<name>A0A6N9NKT1_9FLAO</name>
<gene>
    <name evidence="2" type="ORF">GQN54_06745</name>
</gene>
<evidence type="ECO:0008006" key="4">
    <source>
        <dbReference type="Google" id="ProtNLM"/>
    </source>
</evidence>
<sequence>MAKSIILLLNLIGVIIFELFYGEVVTVKQDFPTNMEINVTDTIVVTISKNELNGFAKLQQDIPNGFNIEVVDSKGGTFSFKDNILKIIWIALPSEKEFQISYAITPTEGVAKTVTFAGKFSYIVENERQNIDFGPSSVTIGASDATLAEDSEVTKEEKNANKKSAKQNKPKSELVAEGDDYLVYREIAQLQDETNKFRVTLIIEKNEINSFGKIEETIPSGFVATEENSNEGFFSFKGNQVKLLWMALPFGESVTASYLIEATSEISGEPEIFGKFSFLKDEETYATNLSASKINTNNLTEIIPTEEIAEETATETPLEKVIDDAKEEVAMIESEEIVEAPIETPKPEIKEEKLVSNITNIPSPETGISYKVQIAAGHKEVAANYFAKVHAIKEPVATEFHEGWRKYTVGKFPIYKAARDKRNEIWAANNKISDAFVTAYNQGNRITVQEALMISKQQWFK</sequence>
<evidence type="ECO:0000313" key="2">
    <source>
        <dbReference type="EMBL" id="NBG65810.1"/>
    </source>
</evidence>
<evidence type="ECO:0000313" key="3">
    <source>
        <dbReference type="Proteomes" id="UP000470771"/>
    </source>
</evidence>
<reference evidence="2 3" key="1">
    <citation type="submission" date="2019-12" db="EMBL/GenBank/DDBJ databases">
        <authorList>
            <person name="Zhao J."/>
        </authorList>
    </citation>
    <scope>NUCLEOTIDE SEQUENCE [LARGE SCALE GENOMIC DNA]</scope>
    <source>
        <strain evidence="2 3">S-15</strain>
    </source>
</reference>
<protein>
    <recommendedName>
        <fullName evidence="4">SPOR domain-containing protein</fullName>
    </recommendedName>
</protein>
<dbReference type="Proteomes" id="UP000470771">
    <property type="component" value="Unassembled WGS sequence"/>
</dbReference>
<keyword evidence="3" id="KW-1185">Reference proteome</keyword>
<evidence type="ECO:0000256" key="1">
    <source>
        <dbReference type="SAM" id="MobiDB-lite"/>
    </source>
</evidence>
<proteinExistence type="predicted"/>
<accession>A0A6N9NKT1</accession>
<organism evidence="2 3">
    <name type="scientific">Acidiluteibacter ferrifornacis</name>
    <dbReference type="NCBI Taxonomy" id="2692424"/>
    <lineage>
        <taxon>Bacteria</taxon>
        <taxon>Pseudomonadati</taxon>
        <taxon>Bacteroidota</taxon>
        <taxon>Flavobacteriia</taxon>
        <taxon>Flavobacteriales</taxon>
        <taxon>Cryomorphaceae</taxon>
        <taxon>Acidiluteibacter</taxon>
    </lineage>
</organism>
<dbReference type="AlphaFoldDB" id="A0A6N9NKT1"/>
<comment type="caution">
    <text evidence="2">The sequence shown here is derived from an EMBL/GenBank/DDBJ whole genome shotgun (WGS) entry which is preliminary data.</text>
</comment>
<feature type="region of interest" description="Disordered" evidence="1">
    <location>
        <begin position="149"/>
        <end position="172"/>
    </location>
</feature>
<dbReference type="RefSeq" id="WP_160632771.1">
    <property type="nucleotide sequence ID" value="NZ_WWNE01000006.1"/>
</dbReference>